<evidence type="ECO:0000313" key="1">
    <source>
        <dbReference type="EMBL" id="GAK53399.1"/>
    </source>
</evidence>
<organism evidence="1">
    <name type="scientific">Candidatus Moduliflexus flocculans</name>
    <dbReference type="NCBI Taxonomy" id="1499966"/>
    <lineage>
        <taxon>Bacteria</taxon>
        <taxon>Candidatus Moduliflexota</taxon>
        <taxon>Candidatus Moduliflexia</taxon>
        <taxon>Candidatus Moduliflexales</taxon>
        <taxon>Candidatus Moduliflexaceae</taxon>
    </lineage>
</organism>
<sequence length="41" mass="4767">MTQNVVAKKSCQAPYKVSDSSVHNVLCQYIYLLEEQKRDYS</sequence>
<keyword evidence="2" id="KW-1185">Reference proteome</keyword>
<dbReference type="HOGENOM" id="CLU_3266206_0_0_0"/>
<dbReference type="EMBL" id="DF820459">
    <property type="protein sequence ID" value="GAK53399.1"/>
    <property type="molecule type" value="Genomic_DNA"/>
</dbReference>
<dbReference type="AlphaFoldDB" id="A0A0S6W0X9"/>
<name>A0A0S6W0X9_9BACT</name>
<accession>A0A0S6W0X9</accession>
<dbReference type="STRING" id="1499966.U14_04664"/>
<proteinExistence type="predicted"/>
<evidence type="ECO:0000313" key="2">
    <source>
        <dbReference type="Proteomes" id="UP000030700"/>
    </source>
</evidence>
<gene>
    <name evidence="1" type="ORF">U14_04664</name>
</gene>
<dbReference type="Proteomes" id="UP000030700">
    <property type="component" value="Unassembled WGS sequence"/>
</dbReference>
<reference evidence="1" key="1">
    <citation type="journal article" date="2015" name="PeerJ">
        <title>First genomic representation of candidate bacterial phylum KSB3 points to enhanced environmental sensing as a trigger of wastewater bulking.</title>
        <authorList>
            <person name="Sekiguchi Y."/>
            <person name="Ohashi A."/>
            <person name="Parks D.H."/>
            <person name="Yamauchi T."/>
            <person name="Tyson G.W."/>
            <person name="Hugenholtz P."/>
        </authorList>
    </citation>
    <scope>NUCLEOTIDE SEQUENCE [LARGE SCALE GENOMIC DNA]</scope>
</reference>
<protein>
    <submittedName>
        <fullName evidence="1">Uncharacterized protein</fullName>
    </submittedName>
</protein>